<protein>
    <submittedName>
        <fullName evidence="9">MmpS family transport accessory protein</fullName>
    </submittedName>
</protein>
<evidence type="ECO:0000256" key="4">
    <source>
        <dbReference type="ARBA" id="ARBA00022692"/>
    </source>
</evidence>
<keyword evidence="5 8" id="KW-1133">Transmembrane helix</keyword>
<keyword evidence="6 8" id="KW-0472">Membrane</keyword>
<dbReference type="Gene3D" id="2.60.40.2880">
    <property type="entry name" value="MmpS1-5, C-terminal soluble domain"/>
    <property type="match status" value="1"/>
</dbReference>
<evidence type="ECO:0000313" key="10">
    <source>
        <dbReference type="Proteomes" id="UP001241758"/>
    </source>
</evidence>
<dbReference type="EMBL" id="JASCTH010000004">
    <property type="protein sequence ID" value="MDI6098510.1"/>
    <property type="molecule type" value="Genomic_DNA"/>
</dbReference>
<feature type="region of interest" description="Disordered" evidence="7">
    <location>
        <begin position="1"/>
        <end position="92"/>
    </location>
</feature>
<dbReference type="InterPro" id="IPR008693">
    <property type="entry name" value="MmpS"/>
</dbReference>
<dbReference type="Pfam" id="PF05423">
    <property type="entry name" value="Mycobact_memb"/>
    <property type="match status" value="1"/>
</dbReference>
<keyword evidence="4 8" id="KW-0812">Transmembrane</keyword>
<accession>A0ABT6WFN0</accession>
<feature type="transmembrane region" description="Helical" evidence="8">
    <location>
        <begin position="99"/>
        <end position="122"/>
    </location>
</feature>
<comment type="subcellular location">
    <subcellularLocation>
        <location evidence="1">Cell membrane</location>
    </subcellularLocation>
</comment>
<evidence type="ECO:0000313" key="9">
    <source>
        <dbReference type="EMBL" id="MDI6098510.1"/>
    </source>
</evidence>
<feature type="compositionally biased region" description="Pro residues" evidence="7">
    <location>
        <begin position="42"/>
        <end position="92"/>
    </location>
</feature>
<dbReference type="Proteomes" id="UP001241758">
    <property type="component" value="Unassembled WGS sequence"/>
</dbReference>
<keyword evidence="10" id="KW-1185">Reference proteome</keyword>
<comment type="similarity">
    <text evidence="2">Belongs to the MmpS family.</text>
</comment>
<evidence type="ECO:0000256" key="5">
    <source>
        <dbReference type="ARBA" id="ARBA00022989"/>
    </source>
</evidence>
<evidence type="ECO:0000256" key="6">
    <source>
        <dbReference type="ARBA" id="ARBA00023136"/>
    </source>
</evidence>
<keyword evidence="3" id="KW-1003">Cell membrane</keyword>
<evidence type="ECO:0000256" key="7">
    <source>
        <dbReference type="SAM" id="MobiDB-lite"/>
    </source>
</evidence>
<dbReference type="InterPro" id="IPR038468">
    <property type="entry name" value="MmpS_C"/>
</dbReference>
<sequence length="272" mass="28332">MSDPSDPSEPRQPPRPPQFTPPDPTSGYPPTAQFPQVGYNPQQPPPYDPATGYPPPYDPATGYPPPYDPATGYPPPGVPGPPPGYEHPQPPPRKSSVPLIALILAVTLLLCGGVVTAGVILFRQATDKAEELAEPILNPTLPTPDVEVPGLPGLPTDFPDLPGLPTDFPTGLPGIGEGKEISVTYEITGDGPAEILYVDSLEGTPKRVGGAKLPWKVTVKVKGTALVSVMAVRTGLGSGSITCRASIDGEQVAEHSAEGTLATANCYKIVVN</sequence>
<evidence type="ECO:0000256" key="1">
    <source>
        <dbReference type="ARBA" id="ARBA00004236"/>
    </source>
</evidence>
<dbReference type="RefSeq" id="WP_282758196.1">
    <property type="nucleotide sequence ID" value="NZ_JASCTH010000004.1"/>
</dbReference>
<evidence type="ECO:0000256" key="8">
    <source>
        <dbReference type="SAM" id="Phobius"/>
    </source>
</evidence>
<name>A0ABT6WFN0_9ACTN</name>
<reference evidence="9 10" key="1">
    <citation type="submission" date="2023-05" db="EMBL/GenBank/DDBJ databases">
        <title>Actinoplanes sp. NEAU-A12 genome sequencing.</title>
        <authorList>
            <person name="Wang Z.-S."/>
        </authorList>
    </citation>
    <scope>NUCLEOTIDE SEQUENCE [LARGE SCALE GENOMIC DNA]</scope>
    <source>
        <strain evidence="9 10">NEAU-A12</strain>
    </source>
</reference>
<proteinExistence type="inferred from homology"/>
<gene>
    <name evidence="9" type="ORF">QLQ12_07825</name>
</gene>
<evidence type="ECO:0000256" key="3">
    <source>
        <dbReference type="ARBA" id="ARBA00022475"/>
    </source>
</evidence>
<evidence type="ECO:0000256" key="2">
    <source>
        <dbReference type="ARBA" id="ARBA00007531"/>
    </source>
</evidence>
<organism evidence="9 10">
    <name type="scientific">Actinoplanes sandaracinus</name>
    <dbReference type="NCBI Taxonomy" id="3045177"/>
    <lineage>
        <taxon>Bacteria</taxon>
        <taxon>Bacillati</taxon>
        <taxon>Actinomycetota</taxon>
        <taxon>Actinomycetes</taxon>
        <taxon>Micromonosporales</taxon>
        <taxon>Micromonosporaceae</taxon>
        <taxon>Actinoplanes</taxon>
    </lineage>
</organism>
<feature type="compositionally biased region" description="Pro residues" evidence="7">
    <location>
        <begin position="10"/>
        <end position="24"/>
    </location>
</feature>
<comment type="caution">
    <text evidence="9">The sequence shown here is derived from an EMBL/GenBank/DDBJ whole genome shotgun (WGS) entry which is preliminary data.</text>
</comment>